<evidence type="ECO:0000256" key="1">
    <source>
        <dbReference type="SAM" id="MobiDB-lite"/>
    </source>
</evidence>
<feature type="compositionally biased region" description="Polar residues" evidence="1">
    <location>
        <begin position="45"/>
        <end position="57"/>
    </location>
</feature>
<protein>
    <submittedName>
        <fullName evidence="3">Uncharacterized protein</fullName>
    </submittedName>
</protein>
<gene>
    <name evidence="3" type="ORF">A3F51_02065</name>
</gene>
<dbReference type="EMBL" id="MHRT01000006">
    <property type="protein sequence ID" value="OHA29025.1"/>
    <property type="molecule type" value="Genomic_DNA"/>
</dbReference>
<keyword evidence="2" id="KW-1133">Transmembrane helix</keyword>
<proteinExistence type="predicted"/>
<evidence type="ECO:0000256" key="2">
    <source>
        <dbReference type="SAM" id="Phobius"/>
    </source>
</evidence>
<feature type="compositionally biased region" description="Low complexity" evidence="1">
    <location>
        <begin position="29"/>
        <end position="44"/>
    </location>
</feature>
<keyword evidence="2" id="KW-0812">Transmembrane</keyword>
<dbReference type="AlphaFoldDB" id="A0A1G2MYL8"/>
<reference evidence="3 4" key="1">
    <citation type="journal article" date="2016" name="Nat. Commun.">
        <title>Thousands of microbial genomes shed light on interconnected biogeochemical processes in an aquifer system.</title>
        <authorList>
            <person name="Anantharaman K."/>
            <person name="Brown C.T."/>
            <person name="Hug L.A."/>
            <person name="Sharon I."/>
            <person name="Castelle C.J."/>
            <person name="Probst A.J."/>
            <person name="Thomas B.C."/>
            <person name="Singh A."/>
            <person name="Wilkins M.J."/>
            <person name="Karaoz U."/>
            <person name="Brodie E.L."/>
            <person name="Williams K.H."/>
            <person name="Hubbard S.S."/>
            <person name="Banfield J.F."/>
        </authorList>
    </citation>
    <scope>NUCLEOTIDE SEQUENCE [LARGE SCALE GENOMIC DNA]</scope>
</reference>
<evidence type="ECO:0000313" key="4">
    <source>
        <dbReference type="Proteomes" id="UP000178089"/>
    </source>
</evidence>
<dbReference type="STRING" id="1802315.A3F51_02065"/>
<evidence type="ECO:0000313" key="3">
    <source>
        <dbReference type="EMBL" id="OHA29025.1"/>
    </source>
</evidence>
<sequence length="227" mass="24020">MKKSIVAIVLIIIAIVLIVIYGGAPSDQSTSTTGISTTTTTGGTVSPSAPVSGTTKVSSQTSEYHNAELGFSVKYPTVWEKTENSMSVSFIIPIDKAQVSTVAKLQVDVNVISGKCAFPPVTTVKDRGTLKVGSQTLNTISMSNTVQGRGYFNRMYSLQKDSICYMFALSSITLDPATKGLTGSNITQAQNNNKALINSADVAFTDMVKSFGFVAIPQGIDETKAPK</sequence>
<feature type="transmembrane region" description="Helical" evidence="2">
    <location>
        <begin position="5"/>
        <end position="24"/>
    </location>
</feature>
<comment type="caution">
    <text evidence="3">The sequence shown here is derived from an EMBL/GenBank/DDBJ whole genome shotgun (WGS) entry which is preliminary data.</text>
</comment>
<name>A0A1G2MYL8_9BACT</name>
<feature type="region of interest" description="Disordered" evidence="1">
    <location>
        <begin position="27"/>
        <end position="57"/>
    </location>
</feature>
<keyword evidence="2" id="KW-0472">Membrane</keyword>
<accession>A0A1G2MYL8</accession>
<dbReference type="Proteomes" id="UP000178089">
    <property type="component" value="Unassembled WGS sequence"/>
</dbReference>
<organism evidence="3 4">
    <name type="scientific">Candidatus Taylorbacteria bacterium RIFCSPHIGHO2_12_FULL_45_16</name>
    <dbReference type="NCBI Taxonomy" id="1802315"/>
    <lineage>
        <taxon>Bacteria</taxon>
        <taxon>Candidatus Tayloriibacteriota</taxon>
    </lineage>
</organism>